<protein>
    <submittedName>
        <fullName evidence="2">Uncharacterized protein</fullName>
    </submittedName>
</protein>
<proteinExistence type="predicted"/>
<sequence>MDLKIAGTLFRALAITRVFRADIPTSLSKSEEHIERRVEPLSRGTGGAEVVSAAD</sequence>
<reference evidence="2 3" key="1">
    <citation type="journal article" date="2013" name="Genome Announc.">
        <title>Complete Genome Sequence of the Carbazole Degrader Pseudomonas resinovorans Strain CA10 (NBRC 106553).</title>
        <authorList>
            <person name="Shintani M."/>
            <person name="Hosoyama A."/>
            <person name="Ohji S."/>
            <person name="Tsuchikane K."/>
            <person name="Takarada H."/>
            <person name="Yamazoe A."/>
            <person name="Fujita N."/>
            <person name="Nojiri H."/>
        </authorList>
    </citation>
    <scope>NUCLEOTIDE SEQUENCE [LARGE SCALE GENOMIC DNA]</scope>
    <source>
        <strain evidence="2 3">NBRC 106553</strain>
    </source>
</reference>
<keyword evidence="3" id="KW-1185">Reference proteome</keyword>
<dbReference type="STRING" id="1245471.PCA10_14040"/>
<name>S6ASR2_METRE</name>
<dbReference type="EMBL" id="AP013068">
    <property type="protein sequence ID" value="BAN47136.1"/>
    <property type="molecule type" value="Genomic_DNA"/>
</dbReference>
<dbReference type="KEGG" id="pre:PCA10_14040"/>
<dbReference type="Proteomes" id="UP000015503">
    <property type="component" value="Chromosome"/>
</dbReference>
<dbReference type="AlphaFoldDB" id="S6ASR2"/>
<evidence type="ECO:0000313" key="3">
    <source>
        <dbReference type="Proteomes" id="UP000015503"/>
    </source>
</evidence>
<gene>
    <name evidence="2" type="ORF">PCA10_14040</name>
</gene>
<accession>S6ASR2</accession>
<feature type="compositionally biased region" description="Basic and acidic residues" evidence="1">
    <location>
        <begin position="30"/>
        <end position="40"/>
    </location>
</feature>
<feature type="region of interest" description="Disordered" evidence="1">
    <location>
        <begin position="30"/>
        <end position="55"/>
    </location>
</feature>
<evidence type="ECO:0000313" key="2">
    <source>
        <dbReference type="EMBL" id="BAN47136.1"/>
    </source>
</evidence>
<dbReference type="HOGENOM" id="CLU_3029023_0_0_6"/>
<organism evidence="2 3">
    <name type="scientific">Metapseudomonas resinovorans NBRC 106553</name>
    <dbReference type="NCBI Taxonomy" id="1245471"/>
    <lineage>
        <taxon>Bacteria</taxon>
        <taxon>Pseudomonadati</taxon>
        <taxon>Pseudomonadota</taxon>
        <taxon>Gammaproteobacteria</taxon>
        <taxon>Pseudomonadales</taxon>
        <taxon>Pseudomonadaceae</taxon>
        <taxon>Metapseudomonas</taxon>
    </lineage>
</organism>
<evidence type="ECO:0000256" key="1">
    <source>
        <dbReference type="SAM" id="MobiDB-lite"/>
    </source>
</evidence>